<evidence type="ECO:0000256" key="1">
    <source>
        <dbReference type="ARBA" id="ARBA00022679"/>
    </source>
</evidence>
<dbReference type="PANTHER" id="PTHR46401">
    <property type="entry name" value="GLYCOSYLTRANSFERASE WBBK-RELATED"/>
    <property type="match status" value="1"/>
</dbReference>
<evidence type="ECO:0000259" key="2">
    <source>
        <dbReference type="Pfam" id="PF13439"/>
    </source>
</evidence>
<dbReference type="AlphaFoldDB" id="A0A383EGY1"/>
<protein>
    <recommendedName>
        <fullName evidence="2">Glycosyltransferase subfamily 4-like N-terminal domain-containing protein</fullName>
    </recommendedName>
</protein>
<dbReference type="GO" id="GO:0009103">
    <property type="term" value="P:lipopolysaccharide biosynthetic process"/>
    <property type="evidence" value="ECO:0007669"/>
    <property type="project" value="TreeGrafter"/>
</dbReference>
<organism evidence="3">
    <name type="scientific">marine metagenome</name>
    <dbReference type="NCBI Taxonomy" id="408172"/>
    <lineage>
        <taxon>unclassified sequences</taxon>
        <taxon>metagenomes</taxon>
        <taxon>ecological metagenomes</taxon>
    </lineage>
</organism>
<sequence>KGPRVLVSGVVLSQPMGGVRRHNAELLPRVAELLESVGGGLSVMEGSEPVGFPLPPSVIRVPSRVPAHPRLARVIREGPAIRHVLSQADHKFDLVHFGHMPPPRRLPLPFTLTLHDLRGAESGQASRLSRAAARRLHRSAVDRATLVMTVSETVSMALISNYGASSGRIRVVPNAADHLEVRPRSLDQNAPILHVGHVERHKNVGLLIRAIATDPALPPVCLAGAPKGGED</sequence>
<dbReference type="InterPro" id="IPR028098">
    <property type="entry name" value="Glyco_trans_4-like_N"/>
</dbReference>
<proteinExistence type="predicted"/>
<dbReference type="EMBL" id="UINC01225559">
    <property type="protein sequence ID" value="SVE55683.1"/>
    <property type="molecule type" value="Genomic_DNA"/>
</dbReference>
<feature type="domain" description="Glycosyltransferase subfamily 4-like N-terminal" evidence="2">
    <location>
        <begin position="51"/>
        <end position="177"/>
    </location>
</feature>
<keyword evidence="1" id="KW-0808">Transferase</keyword>
<dbReference type="PANTHER" id="PTHR46401:SF2">
    <property type="entry name" value="GLYCOSYLTRANSFERASE WBBK-RELATED"/>
    <property type="match status" value="1"/>
</dbReference>
<feature type="non-terminal residue" evidence="3">
    <location>
        <position position="1"/>
    </location>
</feature>
<dbReference type="SUPFAM" id="SSF53756">
    <property type="entry name" value="UDP-Glycosyltransferase/glycogen phosphorylase"/>
    <property type="match status" value="1"/>
</dbReference>
<feature type="non-terminal residue" evidence="3">
    <location>
        <position position="231"/>
    </location>
</feature>
<evidence type="ECO:0000313" key="3">
    <source>
        <dbReference type="EMBL" id="SVE55683.1"/>
    </source>
</evidence>
<accession>A0A383EGY1</accession>
<dbReference type="Pfam" id="PF13439">
    <property type="entry name" value="Glyco_transf_4"/>
    <property type="match status" value="1"/>
</dbReference>
<reference evidence="3" key="1">
    <citation type="submission" date="2018-05" db="EMBL/GenBank/DDBJ databases">
        <authorList>
            <person name="Lanie J.A."/>
            <person name="Ng W.-L."/>
            <person name="Kazmierczak K.M."/>
            <person name="Andrzejewski T.M."/>
            <person name="Davidsen T.M."/>
            <person name="Wayne K.J."/>
            <person name="Tettelin H."/>
            <person name="Glass J.I."/>
            <person name="Rusch D."/>
            <person name="Podicherti R."/>
            <person name="Tsui H.-C.T."/>
            <person name="Winkler M.E."/>
        </authorList>
    </citation>
    <scope>NUCLEOTIDE SEQUENCE</scope>
</reference>
<gene>
    <name evidence="3" type="ORF">METZ01_LOCUS508537</name>
</gene>
<dbReference type="GO" id="GO:0016757">
    <property type="term" value="F:glycosyltransferase activity"/>
    <property type="evidence" value="ECO:0007669"/>
    <property type="project" value="TreeGrafter"/>
</dbReference>
<dbReference type="Gene3D" id="3.40.50.2000">
    <property type="entry name" value="Glycogen Phosphorylase B"/>
    <property type="match status" value="1"/>
</dbReference>
<name>A0A383EGY1_9ZZZZ</name>